<dbReference type="GO" id="GO:0005886">
    <property type="term" value="C:plasma membrane"/>
    <property type="evidence" value="ECO:0007669"/>
    <property type="project" value="TreeGrafter"/>
</dbReference>
<evidence type="ECO:0000256" key="2">
    <source>
        <dbReference type="SAM" id="Phobius"/>
    </source>
</evidence>
<dbReference type="Pfam" id="PF01478">
    <property type="entry name" value="Peptidase_A24"/>
    <property type="match status" value="1"/>
</dbReference>
<dbReference type="Gene3D" id="1.20.120.1220">
    <property type="match status" value="1"/>
</dbReference>
<dbReference type="Proteomes" id="UP000543804">
    <property type="component" value="Unassembled WGS sequence"/>
</dbReference>
<dbReference type="EMBL" id="JABAFA010000022">
    <property type="protein sequence ID" value="NMD99205.1"/>
    <property type="molecule type" value="Genomic_DNA"/>
</dbReference>
<keyword evidence="5" id="KW-1185">Reference proteome</keyword>
<accession>A0A848BBC3</accession>
<reference evidence="4 5" key="1">
    <citation type="submission" date="2020-04" db="EMBL/GenBank/DDBJ databases">
        <authorList>
            <person name="Hitch T.C.A."/>
            <person name="Wylensek D."/>
            <person name="Clavel T."/>
        </authorList>
    </citation>
    <scope>NUCLEOTIDE SEQUENCE [LARGE SCALE GENOMIC DNA]</scope>
    <source>
        <strain evidence="4 5">PG-130-P53-12</strain>
    </source>
</reference>
<dbReference type="GO" id="GO:0004190">
    <property type="term" value="F:aspartic-type endopeptidase activity"/>
    <property type="evidence" value="ECO:0007669"/>
    <property type="project" value="InterPro"/>
</dbReference>
<comment type="similarity">
    <text evidence="1">Belongs to the peptidase A24 family.</text>
</comment>
<protein>
    <submittedName>
        <fullName evidence="4">Prepilin peptidase</fullName>
    </submittedName>
</protein>
<name>A0A848BBC3_9FIRM</name>
<evidence type="ECO:0000313" key="4">
    <source>
        <dbReference type="EMBL" id="NMD99205.1"/>
    </source>
</evidence>
<feature type="transmembrane region" description="Helical" evidence="2">
    <location>
        <begin position="47"/>
        <end position="64"/>
    </location>
</feature>
<keyword evidence="2" id="KW-0812">Transmembrane</keyword>
<comment type="caution">
    <text evidence="4">The sequence shown here is derived from an EMBL/GenBank/DDBJ whole genome shotgun (WGS) entry which is preliminary data.</text>
</comment>
<keyword evidence="2" id="KW-1133">Transmembrane helix</keyword>
<proteinExistence type="inferred from homology"/>
<evidence type="ECO:0000313" key="5">
    <source>
        <dbReference type="Proteomes" id="UP000543804"/>
    </source>
</evidence>
<keyword evidence="2" id="KW-0472">Membrane</keyword>
<dbReference type="PANTHER" id="PTHR30487">
    <property type="entry name" value="TYPE 4 PREPILIN-LIKE PROTEINS LEADER PEPTIDE-PROCESSING ENZYME"/>
    <property type="match status" value="1"/>
</dbReference>
<dbReference type="InterPro" id="IPR000045">
    <property type="entry name" value="Prepilin_IV_endopep_pep"/>
</dbReference>
<evidence type="ECO:0000259" key="3">
    <source>
        <dbReference type="Pfam" id="PF01478"/>
    </source>
</evidence>
<feature type="domain" description="Prepilin type IV endopeptidase peptidase" evidence="3">
    <location>
        <begin position="79"/>
        <end position="180"/>
    </location>
</feature>
<feature type="transmembrane region" description="Helical" evidence="2">
    <location>
        <begin position="165"/>
        <end position="185"/>
    </location>
</feature>
<dbReference type="PANTHER" id="PTHR30487:SF0">
    <property type="entry name" value="PREPILIN LEADER PEPTIDASE_N-METHYLTRANSFERASE-RELATED"/>
    <property type="match status" value="1"/>
</dbReference>
<feature type="transmembrane region" description="Helical" evidence="2">
    <location>
        <begin position="71"/>
        <end position="89"/>
    </location>
</feature>
<evidence type="ECO:0000256" key="1">
    <source>
        <dbReference type="ARBA" id="ARBA00005801"/>
    </source>
</evidence>
<feature type="transmembrane region" description="Helical" evidence="2">
    <location>
        <begin position="124"/>
        <end position="145"/>
    </location>
</feature>
<dbReference type="InterPro" id="IPR050882">
    <property type="entry name" value="Prepilin_peptidase/N-MTase"/>
</dbReference>
<sequence>MIFSLLAAEASALLAGVLGARWVNDLYAANPDIMSFPDQVPRQQQRHARLLCGLLSLLFCYTVLTMRAADAVHLAFLLFFEFFLLVYTLTDFEQQVIFDRMLVPFAAAALVSLPLLGRDIPDHLIAGAAGFAVFLVLAVVTRGGIGGGDIKLIAALGLWLGTDQLLTVACTGMILGGVAALLLLVTKRRKRGEMFAYGPYFTVAALVLALI</sequence>
<organism evidence="4 5">
    <name type="scientific">Selenomonas bovis</name>
    <dbReference type="NCBI Taxonomy" id="416586"/>
    <lineage>
        <taxon>Bacteria</taxon>
        <taxon>Bacillati</taxon>
        <taxon>Bacillota</taxon>
        <taxon>Negativicutes</taxon>
        <taxon>Selenomonadales</taxon>
        <taxon>Selenomonadaceae</taxon>
        <taxon>Selenomonas</taxon>
    </lineage>
</organism>
<dbReference type="RefSeq" id="WP_170077598.1">
    <property type="nucleotide sequence ID" value="NZ_JABAFA010000022.1"/>
</dbReference>
<dbReference type="GO" id="GO:0006465">
    <property type="term" value="P:signal peptide processing"/>
    <property type="evidence" value="ECO:0007669"/>
    <property type="project" value="TreeGrafter"/>
</dbReference>
<gene>
    <name evidence="4" type="ORF">HF878_06925</name>
</gene>
<feature type="transmembrane region" description="Helical" evidence="2">
    <location>
        <begin position="101"/>
        <end position="117"/>
    </location>
</feature>
<dbReference type="AlphaFoldDB" id="A0A848BBC3"/>